<feature type="region of interest" description="Disordered" evidence="7">
    <location>
        <begin position="568"/>
        <end position="594"/>
    </location>
</feature>
<evidence type="ECO:0000256" key="5">
    <source>
        <dbReference type="ARBA" id="ARBA00023136"/>
    </source>
</evidence>
<dbReference type="GO" id="GO:0005737">
    <property type="term" value="C:cytoplasm"/>
    <property type="evidence" value="ECO:0007669"/>
    <property type="project" value="TreeGrafter"/>
</dbReference>
<feature type="coiled-coil region" evidence="6">
    <location>
        <begin position="6"/>
        <end position="59"/>
    </location>
</feature>
<feature type="compositionally biased region" description="Basic residues" evidence="7">
    <location>
        <begin position="940"/>
        <end position="950"/>
    </location>
</feature>
<feature type="compositionally biased region" description="Basic and acidic residues" evidence="7">
    <location>
        <begin position="3432"/>
        <end position="3483"/>
    </location>
</feature>
<evidence type="ECO:0000256" key="6">
    <source>
        <dbReference type="SAM" id="Coils"/>
    </source>
</evidence>
<feature type="region of interest" description="Disordered" evidence="7">
    <location>
        <begin position="2802"/>
        <end position="3091"/>
    </location>
</feature>
<feature type="compositionally biased region" description="Polar residues" evidence="7">
    <location>
        <begin position="571"/>
        <end position="582"/>
    </location>
</feature>
<feature type="compositionally biased region" description="Basic and acidic residues" evidence="7">
    <location>
        <begin position="2912"/>
        <end position="2939"/>
    </location>
</feature>
<feature type="region of interest" description="Disordered" evidence="7">
    <location>
        <begin position="2283"/>
        <end position="2306"/>
    </location>
</feature>
<feature type="region of interest" description="Disordered" evidence="7">
    <location>
        <begin position="3538"/>
        <end position="3645"/>
    </location>
</feature>
<dbReference type="GO" id="GO:0034993">
    <property type="term" value="C:meiotic nuclear membrane microtubule tethering complex"/>
    <property type="evidence" value="ECO:0007669"/>
    <property type="project" value="TreeGrafter"/>
</dbReference>
<feature type="compositionally biased region" description="Basic residues" evidence="7">
    <location>
        <begin position="362"/>
        <end position="374"/>
    </location>
</feature>
<feature type="compositionally biased region" description="Basic and acidic residues" evidence="7">
    <location>
        <begin position="2718"/>
        <end position="2734"/>
    </location>
</feature>
<feature type="non-terminal residue" evidence="8">
    <location>
        <position position="1"/>
    </location>
</feature>
<feature type="region of interest" description="Disordered" evidence="7">
    <location>
        <begin position="3191"/>
        <end position="3211"/>
    </location>
</feature>
<dbReference type="Proteomes" id="UP001233999">
    <property type="component" value="Unassembled WGS sequence"/>
</dbReference>
<feature type="compositionally biased region" description="Polar residues" evidence="7">
    <location>
        <begin position="2460"/>
        <end position="2470"/>
    </location>
</feature>
<proteinExistence type="predicted"/>
<feature type="compositionally biased region" description="Polar residues" evidence="7">
    <location>
        <begin position="3071"/>
        <end position="3083"/>
    </location>
</feature>
<protein>
    <recommendedName>
        <fullName evidence="10">KASH domain-containing protein</fullName>
    </recommendedName>
</protein>
<dbReference type="GO" id="GO:0007097">
    <property type="term" value="P:nuclear migration"/>
    <property type="evidence" value="ECO:0007669"/>
    <property type="project" value="TreeGrafter"/>
</dbReference>
<feature type="compositionally biased region" description="Basic and acidic residues" evidence="7">
    <location>
        <begin position="2667"/>
        <end position="2676"/>
    </location>
</feature>
<feature type="compositionally biased region" description="Basic and acidic residues" evidence="7">
    <location>
        <begin position="627"/>
        <end position="642"/>
    </location>
</feature>
<feature type="compositionally biased region" description="Basic and acidic residues" evidence="7">
    <location>
        <begin position="2690"/>
        <end position="2711"/>
    </location>
</feature>
<reference evidence="8" key="1">
    <citation type="journal article" date="2023" name="IScience">
        <title>Live-bearing cockroach genome reveals convergent evolutionary mechanisms linked to viviparity in insects and beyond.</title>
        <authorList>
            <person name="Fouks B."/>
            <person name="Harrison M.C."/>
            <person name="Mikhailova A.A."/>
            <person name="Marchal E."/>
            <person name="English S."/>
            <person name="Carruthers M."/>
            <person name="Jennings E.C."/>
            <person name="Chiamaka E.L."/>
            <person name="Frigard R.A."/>
            <person name="Pippel M."/>
            <person name="Attardo G.M."/>
            <person name="Benoit J.B."/>
            <person name="Bornberg-Bauer E."/>
            <person name="Tobe S.S."/>
        </authorList>
    </citation>
    <scope>NUCLEOTIDE SEQUENCE</scope>
    <source>
        <strain evidence="8">Stay&amp;Tobe</strain>
    </source>
</reference>
<feature type="compositionally biased region" description="Basic and acidic residues" evidence="7">
    <location>
        <begin position="2283"/>
        <end position="2293"/>
    </location>
</feature>
<feature type="compositionally biased region" description="Low complexity" evidence="7">
    <location>
        <begin position="2819"/>
        <end position="2831"/>
    </location>
</feature>
<feature type="compositionally biased region" description="Polar residues" evidence="7">
    <location>
        <begin position="741"/>
        <end position="760"/>
    </location>
</feature>
<feature type="compositionally biased region" description="Basic residues" evidence="7">
    <location>
        <begin position="2832"/>
        <end position="2843"/>
    </location>
</feature>
<accession>A0AAD8A961</accession>
<evidence type="ECO:0008006" key="10">
    <source>
        <dbReference type="Google" id="ProtNLM"/>
    </source>
</evidence>
<feature type="region of interest" description="Disordered" evidence="7">
    <location>
        <begin position="3428"/>
        <end position="3494"/>
    </location>
</feature>
<feature type="compositionally biased region" description="Polar residues" evidence="7">
    <location>
        <begin position="643"/>
        <end position="665"/>
    </location>
</feature>
<comment type="subcellular location">
    <subcellularLocation>
        <location evidence="1">Membrane</location>
    </subcellularLocation>
</comment>
<feature type="compositionally biased region" description="Basic residues" evidence="7">
    <location>
        <begin position="667"/>
        <end position="679"/>
    </location>
</feature>
<comment type="caution">
    <text evidence="8">The sequence shown here is derived from an EMBL/GenBank/DDBJ whole genome shotgun (WGS) entry which is preliminary data.</text>
</comment>
<feature type="compositionally biased region" description="Basic and acidic residues" evidence="7">
    <location>
        <begin position="3622"/>
        <end position="3634"/>
    </location>
</feature>
<reference evidence="8" key="2">
    <citation type="submission" date="2023-05" db="EMBL/GenBank/DDBJ databases">
        <authorList>
            <person name="Fouks B."/>
        </authorList>
    </citation>
    <scope>NUCLEOTIDE SEQUENCE</scope>
    <source>
        <strain evidence="8">Stay&amp;Tobe</strain>
        <tissue evidence="8">Testes</tissue>
    </source>
</reference>
<feature type="region of interest" description="Disordered" evidence="7">
    <location>
        <begin position="2655"/>
        <end position="2676"/>
    </location>
</feature>
<feature type="coiled-coil region" evidence="6">
    <location>
        <begin position="1698"/>
        <end position="1761"/>
    </location>
</feature>
<feature type="compositionally biased region" description="Basic residues" evidence="7">
    <location>
        <begin position="887"/>
        <end position="897"/>
    </location>
</feature>
<feature type="region of interest" description="Disordered" evidence="7">
    <location>
        <begin position="1504"/>
        <end position="1533"/>
    </location>
</feature>
<keyword evidence="5" id="KW-0472">Membrane</keyword>
<feature type="compositionally biased region" description="Polar residues" evidence="7">
    <location>
        <begin position="3022"/>
        <end position="3050"/>
    </location>
</feature>
<dbReference type="InterPro" id="IPR052403">
    <property type="entry name" value="LINC-complex_assoc"/>
</dbReference>
<evidence type="ECO:0000313" key="8">
    <source>
        <dbReference type="EMBL" id="KAJ9594435.1"/>
    </source>
</evidence>
<keyword evidence="2" id="KW-0812">Transmembrane</keyword>
<feature type="compositionally biased region" description="Basic residues" evidence="7">
    <location>
        <begin position="2940"/>
        <end position="2951"/>
    </location>
</feature>
<dbReference type="GO" id="GO:0005640">
    <property type="term" value="C:nuclear outer membrane"/>
    <property type="evidence" value="ECO:0007669"/>
    <property type="project" value="TreeGrafter"/>
</dbReference>
<feature type="coiled-coil region" evidence="6">
    <location>
        <begin position="141"/>
        <end position="189"/>
    </location>
</feature>
<feature type="compositionally biased region" description="Basic and acidic residues" evidence="7">
    <location>
        <begin position="2802"/>
        <end position="2813"/>
    </location>
</feature>
<feature type="compositionally biased region" description="Basic and acidic residues" evidence="7">
    <location>
        <begin position="2983"/>
        <end position="3021"/>
    </location>
</feature>
<gene>
    <name evidence="8" type="ORF">L9F63_014160</name>
</gene>
<keyword evidence="3" id="KW-0677">Repeat</keyword>
<evidence type="ECO:0000256" key="7">
    <source>
        <dbReference type="SAM" id="MobiDB-lite"/>
    </source>
</evidence>
<feature type="compositionally biased region" description="Polar residues" evidence="7">
    <location>
        <begin position="3635"/>
        <end position="3645"/>
    </location>
</feature>
<evidence type="ECO:0000256" key="4">
    <source>
        <dbReference type="ARBA" id="ARBA00022989"/>
    </source>
</evidence>
<name>A0AAD8A961_DIPPU</name>
<evidence type="ECO:0000256" key="1">
    <source>
        <dbReference type="ARBA" id="ARBA00004370"/>
    </source>
</evidence>
<feature type="compositionally biased region" description="Polar residues" evidence="7">
    <location>
        <begin position="3225"/>
        <end position="3242"/>
    </location>
</feature>
<dbReference type="PANTHER" id="PTHR47535:SF10">
    <property type="entry name" value="MUSCLE-SPECIFIC PROTEIN 300 KDA"/>
    <property type="match status" value="1"/>
</dbReference>
<evidence type="ECO:0000256" key="3">
    <source>
        <dbReference type="ARBA" id="ARBA00022737"/>
    </source>
</evidence>
<feature type="compositionally biased region" description="Basic and acidic residues" evidence="7">
    <location>
        <begin position="3257"/>
        <end position="3286"/>
    </location>
</feature>
<keyword evidence="6" id="KW-0175">Coiled coil</keyword>
<feature type="region of interest" description="Disordered" evidence="7">
    <location>
        <begin position="3225"/>
        <end position="3316"/>
    </location>
</feature>
<feature type="compositionally biased region" description="Polar residues" evidence="7">
    <location>
        <begin position="607"/>
        <end position="626"/>
    </location>
</feature>
<organism evidence="8 9">
    <name type="scientific">Diploptera punctata</name>
    <name type="common">Pacific beetle cockroach</name>
    <dbReference type="NCBI Taxonomy" id="6984"/>
    <lineage>
        <taxon>Eukaryota</taxon>
        <taxon>Metazoa</taxon>
        <taxon>Ecdysozoa</taxon>
        <taxon>Arthropoda</taxon>
        <taxon>Hexapoda</taxon>
        <taxon>Insecta</taxon>
        <taxon>Pterygota</taxon>
        <taxon>Neoptera</taxon>
        <taxon>Polyneoptera</taxon>
        <taxon>Dictyoptera</taxon>
        <taxon>Blattodea</taxon>
        <taxon>Blaberoidea</taxon>
        <taxon>Blaberidae</taxon>
        <taxon>Diplopterinae</taxon>
        <taxon>Diploptera</taxon>
    </lineage>
</organism>
<feature type="compositionally biased region" description="Basic and acidic residues" evidence="7">
    <location>
        <begin position="3581"/>
        <end position="3595"/>
    </location>
</feature>
<dbReference type="Gene3D" id="1.20.58.60">
    <property type="match status" value="2"/>
</dbReference>
<feature type="compositionally biased region" description="Basic and acidic residues" evidence="7">
    <location>
        <begin position="1443"/>
        <end position="1480"/>
    </location>
</feature>
<feature type="compositionally biased region" description="Polar residues" evidence="7">
    <location>
        <begin position="781"/>
        <end position="798"/>
    </location>
</feature>
<feature type="region of interest" description="Disordered" evidence="7">
    <location>
        <begin position="340"/>
        <end position="385"/>
    </location>
</feature>
<feature type="region of interest" description="Disordered" evidence="7">
    <location>
        <begin position="2690"/>
        <end position="2743"/>
    </location>
</feature>
<feature type="compositionally biased region" description="Low complexity" evidence="7">
    <location>
        <begin position="2877"/>
        <end position="2896"/>
    </location>
</feature>
<dbReference type="GO" id="GO:0051015">
    <property type="term" value="F:actin filament binding"/>
    <property type="evidence" value="ECO:0007669"/>
    <property type="project" value="TreeGrafter"/>
</dbReference>
<feature type="compositionally biased region" description="Basic residues" evidence="7">
    <location>
        <begin position="1385"/>
        <end position="1395"/>
    </location>
</feature>
<feature type="compositionally biased region" description="Basic and acidic residues" evidence="7">
    <location>
        <begin position="1512"/>
        <end position="1528"/>
    </location>
</feature>
<feature type="region of interest" description="Disordered" evidence="7">
    <location>
        <begin position="607"/>
        <end position="688"/>
    </location>
</feature>
<feature type="region of interest" description="Disordered" evidence="7">
    <location>
        <begin position="732"/>
        <end position="980"/>
    </location>
</feature>
<keyword evidence="9" id="KW-1185">Reference proteome</keyword>
<keyword evidence="4" id="KW-1133">Transmembrane helix</keyword>
<feature type="region of interest" description="Disordered" evidence="7">
    <location>
        <begin position="1383"/>
        <end position="1480"/>
    </location>
</feature>
<feature type="region of interest" description="Disordered" evidence="7">
    <location>
        <begin position="2391"/>
        <end position="2412"/>
    </location>
</feature>
<feature type="compositionally biased region" description="Basic residues" evidence="7">
    <location>
        <begin position="764"/>
        <end position="775"/>
    </location>
</feature>
<dbReference type="EMBL" id="JASPKZ010003046">
    <property type="protein sequence ID" value="KAJ9594435.1"/>
    <property type="molecule type" value="Genomic_DNA"/>
</dbReference>
<feature type="compositionally biased region" description="Basic and acidic residues" evidence="7">
    <location>
        <begin position="3545"/>
        <end position="3557"/>
    </location>
</feature>
<feature type="compositionally biased region" description="Basic residues" evidence="7">
    <location>
        <begin position="819"/>
        <end position="832"/>
    </location>
</feature>
<feature type="compositionally biased region" description="Basic and acidic residues" evidence="7">
    <location>
        <begin position="2844"/>
        <end position="2867"/>
    </location>
</feature>
<dbReference type="PANTHER" id="PTHR47535">
    <property type="entry name" value="MUSCLE-SPECIFIC PROTEIN 300 KDA, ISOFORM G"/>
    <property type="match status" value="1"/>
</dbReference>
<feature type="region of interest" description="Disordered" evidence="7">
    <location>
        <begin position="2457"/>
        <end position="2478"/>
    </location>
</feature>
<sequence>NAVKSIKQMTKNLADMTKELETISNVTCASDLPEKLQEAEEAKVDVETQLQERNSLLQETSEEWEQCEKKMKDVRSWIEKSRQALESPQNKKRPLKDQLTLREKITSDINVQKTKITISVEKLQVHFRSGIGGDTKVSESVKEIIEELDQLSAVVKEQSSTLETCLSQVDQYQQEIQQIRQQIIEVEQQLRVVLSPTYSPHDRDKAVEEQNNLNTESGTWKLRISWSKLKNLWSMNTEHIAPRDTTFSHGKLYFVVPRTKLSSTPLINTANCAVSTISACRERIVALQTKISARNELLPEKSPTSDAAVCNINKQQPQSVRHLPRETEIKDNSKQVIIRETTEENETGATVKLAADSELVKKSHKSRRRTRSHQRKDIQPQNAKPSNIEVCPVKYSNQTTELPCHEVRLKQLHVSMPDKKQASDMLKLNIQRGRSQIDPEKMSNIKQVDNNELIISQEKHKGSVEWNVTTQHEMENVTKYGQPEEVFTVSEEQTTFKDDKILHYESLTVDAEQFVPPAVESVSYATPVDQDFIEEYEINQQDSALNLVEPELAPVKVKKETAKTITAKIPSNDSNLNQSELSTPKKKKENKVKKEATNIVTPIKAESSTSTILQKSKNVSDSVSKATSDENKKESTNKDHKPVSQNQTFEIKELSATSDKQTDLTQQKRKKKNKKKKKAEKSTSEDEIEKALKEIAKMVSVQEISKLEKDYRKKRTGVSANRVDEGSLQLTETKQIETIMPSVTMQSEEMNVSNDTNQTEILKKQSRRRKRHKKAPVIVQDTPTNDSIQDLEITNINKTVPPFDPVMDLPPLDSEAKKVSSRKNKKGHKKMKKENSSQNSNKLAEKNILIESKEKDTSEPQKLLLGNEDNYQIKNADNNAAEPIKISPKKTKSKSSKNKTSANKYNLRKSDTTSTELGERADKENLTGSVNLKTKPIKISPKKTKSKSSKNKTSANKYNSRKSDTTSTQLEGRADKENLTGSVNLKTSGVSTNLGEIAVTQNFVESVTSTTGVKENLKEADTSTIPVKQKLTKSITSTKIVTEPQSESIVSTIPIKETLDLTESVIPAITVKENFAESVDSTKPPAVLTVTSTDLEGTNTKRKHKKNKKKADVHEDENVAEIATHDSKEDTETEDVCVSVSDNSELTQNLDTVVLTPQWMSKSPIPQNAQELVDIENLTKSTYDDGTKNSDIPDESVVEILETPEIQYDKIDNENELIWIAESETEIGESQIGIQKPQDINYEIEDKEVEINLDIPLSQRIMEIPEIQNAKIDYEIEMIRIAESETQSVWEELLLSLIDQDKTKINLSRSFENVVEQVNTKTSDKTKEVKLLQKQSANIEETVQSKSAIPEQFSEHVQKLNEPSPIKEEISIGGSRFIEFVPRKEMRKRRSRSHSRSNYGEKPESDSQISQDTVHSEDVKPSLTQVVSKESEEEIMATKQTRKSNDKQENISRKDQNKKSRNEKGTKDKKTASENEHPAKKEHIYKWQHADAECQWQELTACSVKKQNSKTSDSETKHDEPHDRKDDSDGGNSEILVLDRYESEDRIAAEEEDHASRLAYRVAEEVITDLDDEEDLFVPMLPVVSEVQLPSLREDITANYAKMKEDTDSFIRKQSLEKSMIFAHVMHLYFGSVGYIYKQNSIISSLSSLEWSHNPVVDLTSNRNDIENVTKDVKKPRVISKVGTEVLKLIKFTEVKEKEQMLKKAASLTSELEDLERTIDTTEIQMSNLPLHNLISMSNTLMELNETLKSKECDAVKLEDIIRDLPQDAETKTLEANLAGVKTRIITLVSQAEQGRNEIEIAKGIVDKRIKDITQYQILLSDVQQWLLTVKAALSIEIRPTSVEDITEQQMVYQKLAEELENIHDSTNEVKTRHVLLQELICVPEHKTTPQNEEKSPVGESLISHHDDTIASDASPIPEEEALIHSSIPVDVPLGQEPIVLEVGSQTGSSLVLDIDIQTDLKSMSPVKAEPVMVSTGGMDFKSVQTQKDTWTSPAVELHKSKIHVVQKRTGDEETIEIATRTAVSQGEDKAFLPDLKDDLLVEVKYKDKDKDKEDTKTSELNIVHTSPQSFETVMMDPDDTTTEVIVDKDGNKRIIVRKVRRTIVTQHHTVQERQLFTSSDIGFDGSQIPTTQSLAFAQTTLESQEKMSRKSQGDGTVQVTTTKSYAGHVAEGVPGGDVTVSEFSSEPQHETVTYVTRLQSQHGDTESYSVVEPDGDTYVTSSSVQAVVQQVTRKVIKQTRRIIRKVVIIDGKEQTIEEIIEEPDDEVTEEEQVPRIQVKVTRSKDGKVEHETYTSGTGDAAEGPHVEYPSDEPFPVSEMSVFESVIKAERPKETYVLVGDAAEEPQTEFSSDKPVPVSEKSVIESIIKPEGEIRDLDLKQMSVLLMEAERFNPQSDRDDYKPQEEESEPEKLEIVKILTTEEHDLPDETTPSDVVTYTTVHEYKVPVKETKLEEPVTVEISTENSTPVEKTQDRESEVLVSSIVITTKESTTSPIERTHEEPGKFADVSLMKEFDVSKQSVGIKHRDKLVNVVDKTFPEILEKIIDLEEQTQQIITGTVPKVSVKSDEKEHKDDETTEGFTTTMEEDVSGIPDKFSDVKVFEETDVLKQSEDEFTSIKQEYVPKKTKSLPEKVVKTIEINLSLQEEDQKIFEDKVPNVESIPNDEQEPKVSPKGILDPKEASLLLIEAEHTSSDMPALHKPESVDMKDVTETGVSKQIDRKKSEHLLEHDSKRSQTSPEHSVKTVEIAISLEESIPEGVTEVIPKVSSSVKIDESEDKTNPDLKTVKEEIKINFPVKTEEIHTVIEDSKPITDAKMQSDASSVSESSIITKKGKKKKKPKSGKMKESSEESVESHPRKTSDDKQEMEISVESSLAESTEIIIPRSTSSSSDTTKPTEQEIAITDIASPPESPKETDKSLDTGYEPEEKLTDESSLKEERKKRKKKKKQQVKIKPEFSLSSIEPKSSGEMRDQSSSEVSIKQELFKPDDTDRDVSIDERNVEKVVEEPRLPSRGVDIKGKTEVTQQSIQTITPEITEVSDVTTTESCIQTNEEDSTQTRTPELRQDDKPHISTQEEYVQTNTPEPSPLPETPILEMDTLDKSLLKEEIVPESIQTDIPEIPSKVVETFEISSQTPATTTSEDAVQTFNPEVQPIDIQEIASQTNNEELNVITEVYSKTSPEIEPVEIQEIASQNNKEELNPITDVYSQTSPDMEPIEIQEIASQANKEELNQITDDVQSQTIEPGKTEAQKTAVQTKPEDQSDKVRDESQLEVPEEKSEPSPEEKSMVIVHPTKPSSEEITEERGSVEVLPESGSVQQVERGSVEVLPESGSGIVLQLAQVSQDLLLKESDRISFDISDSLRDEPLIHHVKKEGHSENICEITEEKEEIGSVEVLPESSSGVVLQLPQVSQDLLPKEFDRIAFDISDSLTEEPLHSSEEIAQEKDDRPVEQEERDRVEHSSEEIAQEKDDKPVEQEERDRVEVDPESSSDIVLQLAQVTQDLLLKESGKTSSDSSDSVRHEPVKQFVEMEDQFDKICGESQLQEPEEKSELSLEEKSVVVAHPTKHSSEKIIQENDGPVEQEERGRVDVHPESGSEKSVVVAHPTKHSSEKIIQENDGPVEQEERGRVDVHPESGSESGKTSFDTPKSLTEQVITHIEKEDQSDKFYGESQFEPSSEEITQVEWNKANNIISKRIKNLQNAKETTHMSGILCLATLEEIVTEESVEQQSENVQRNLNLLRSAVETKDVVFIQKTVITTIETISTWLQTIEYRVYLSRQNMNTSPSVDKVKEYNDLRAEISHIEESVGELGGVLDTASEICNNEDKIKMHEYITTLKDQMKAVEEMAQQNEQKVTNDLTHWEEFLNGVNNIHVLVQELKQKFEDLVQSDVSAKAKLVELEEIESVNRCHMGKTIRLLSTARNLIKEFPGCDIPPETMTAHETTKILEHNIILERERLFHLLSLIEDYEQTMKELSQIIDIADVLVESPICVVSLEHLQEEMQKHRKFFVNLSHCRGILESLEQNLDPDTCASYSQLHQALHCRATVILDKAAYRAQQMAMAASRWTVLEQGMKEETGWLQVAHQRVPDLQSVNSSDYDQYINLYQTLSSDVAVHHARIIQLLSIAHRLQELVTCLGLEARYDEHLETILKLQDDVNTNLQRLLTFRDTWTSHEVMINKLEYWMREVEQDLDAMSAHNVITGGNMRQFWELKAQYEVHNNIHNEAATTFESAIKIIPVADEVVQRQLNAELENRWKEVANRIHGIQDSLMQNISAQDVPLNNKLSALEKELQEIKSTLDDFHGVIKNEEDLDLYIERLQVLHDRVGNIEEELGRLGLLSATETEKVSAVLSTAHELDMHLLEELEELAPSWISVKLGSDVVEQAVINCQAVGQELKSYWQDLMALRQLLHTLPMSLRLTVSPVKVEREISQLQDEHSDLEARCDKLLALLQNRLALWRRFERQLEMVHESVQEADYMMELLTVQGSVDYDRLLKATERLEVSTKI</sequence>
<evidence type="ECO:0000256" key="2">
    <source>
        <dbReference type="ARBA" id="ARBA00022692"/>
    </source>
</evidence>
<evidence type="ECO:0000313" key="9">
    <source>
        <dbReference type="Proteomes" id="UP001233999"/>
    </source>
</evidence>
<feature type="compositionally biased region" description="Polar residues" evidence="7">
    <location>
        <begin position="869"/>
        <end position="878"/>
    </location>
</feature>
<feature type="compositionally biased region" description="Basic and acidic residues" evidence="7">
    <location>
        <begin position="3061"/>
        <end position="3070"/>
    </location>
</feature>